<dbReference type="RefSeq" id="WP_130964117.1">
    <property type="nucleotide sequence ID" value="NZ_SIRT01000005.1"/>
</dbReference>
<protein>
    <recommendedName>
        <fullName evidence="1">SGNH hydrolase-type esterase domain-containing protein</fullName>
    </recommendedName>
</protein>
<dbReference type="SUPFAM" id="SSF52266">
    <property type="entry name" value="SGNH hydrolase"/>
    <property type="match status" value="1"/>
</dbReference>
<accession>A0A4Q9FE37</accession>
<dbReference type="EMBL" id="SIRT01000005">
    <property type="protein sequence ID" value="TBN04046.1"/>
    <property type="molecule type" value="Genomic_DNA"/>
</dbReference>
<dbReference type="PANTHER" id="PTHR30383">
    <property type="entry name" value="THIOESTERASE 1/PROTEASE 1/LYSOPHOSPHOLIPASE L1"/>
    <property type="match status" value="1"/>
</dbReference>
<dbReference type="PANTHER" id="PTHR30383:SF5">
    <property type="entry name" value="SGNH HYDROLASE-TYPE ESTERASE DOMAIN-CONTAINING PROTEIN"/>
    <property type="match status" value="1"/>
</dbReference>
<dbReference type="InterPro" id="IPR051532">
    <property type="entry name" value="Ester_Hydrolysis_Enzymes"/>
</dbReference>
<evidence type="ECO:0000313" key="2">
    <source>
        <dbReference type="EMBL" id="TBN04046.1"/>
    </source>
</evidence>
<proteinExistence type="predicted"/>
<name>A0A4Q9FE37_9FLAO</name>
<reference evidence="2 3" key="1">
    <citation type="submission" date="2019-02" db="EMBL/GenBank/DDBJ databases">
        <title>Hyunsoonleella sp., isolated from marine sediment.</title>
        <authorList>
            <person name="Liu B.-T."/>
        </authorList>
    </citation>
    <scope>NUCLEOTIDE SEQUENCE [LARGE SCALE GENOMIC DNA]</scope>
    <source>
        <strain evidence="2 3">T58</strain>
    </source>
</reference>
<evidence type="ECO:0000259" key="1">
    <source>
        <dbReference type="Pfam" id="PF13472"/>
    </source>
</evidence>
<comment type="caution">
    <text evidence="2">The sequence shown here is derived from an EMBL/GenBank/DDBJ whole genome shotgun (WGS) entry which is preliminary data.</text>
</comment>
<dbReference type="AlphaFoldDB" id="A0A4Q9FE37"/>
<feature type="domain" description="SGNH hydrolase-type esterase" evidence="1">
    <location>
        <begin position="38"/>
        <end position="235"/>
    </location>
</feature>
<dbReference type="Gene3D" id="3.40.50.1110">
    <property type="entry name" value="SGNH hydrolase"/>
    <property type="match status" value="1"/>
</dbReference>
<dbReference type="Proteomes" id="UP000291142">
    <property type="component" value="Unassembled WGS sequence"/>
</dbReference>
<dbReference type="CDD" id="cd01834">
    <property type="entry name" value="SGNH_hydrolase_like_2"/>
    <property type="match status" value="1"/>
</dbReference>
<sequence>MKLLKVLFLFLAAYSFHSCEKEQEKPNLPLHNKKVLILGNSITENGKYVDFLEYYLRKNYPETSLDIISIGLSGETVSGGTEANRSVLRPCVHSRLDDALQLIKPDLVLACYGMNDGIYSEKDSARFDDYKNGVHKLIKKVKATNAELILMTPTPFDPDPIIDRVAFEDEPQSYQHPYYDYGSVLFEYSKWLKTLENIKTIDLNTYLNNQLVAIKTQKSDSTFIPDGVHPNAVGHFYMAKKILSDLYPNIQINDPTASIAPLKIDPLFLVVSNRRKIRSEGWLNYVGYTKEETVKSDDISSTIEEVKQLDSVIKETQYYTKE</sequence>
<dbReference type="Pfam" id="PF13472">
    <property type="entry name" value="Lipase_GDSL_2"/>
    <property type="match status" value="1"/>
</dbReference>
<dbReference type="InterPro" id="IPR036514">
    <property type="entry name" value="SGNH_hydro_sf"/>
</dbReference>
<dbReference type="GO" id="GO:0004622">
    <property type="term" value="F:phosphatidylcholine lysophospholipase activity"/>
    <property type="evidence" value="ECO:0007669"/>
    <property type="project" value="TreeGrafter"/>
</dbReference>
<evidence type="ECO:0000313" key="3">
    <source>
        <dbReference type="Proteomes" id="UP000291142"/>
    </source>
</evidence>
<dbReference type="OrthoDB" id="9774205at2"/>
<organism evidence="2 3">
    <name type="scientific">Hyunsoonleella flava</name>
    <dbReference type="NCBI Taxonomy" id="2527939"/>
    <lineage>
        <taxon>Bacteria</taxon>
        <taxon>Pseudomonadati</taxon>
        <taxon>Bacteroidota</taxon>
        <taxon>Flavobacteriia</taxon>
        <taxon>Flavobacteriales</taxon>
        <taxon>Flavobacteriaceae</taxon>
    </lineage>
</organism>
<keyword evidence="3" id="KW-1185">Reference proteome</keyword>
<gene>
    <name evidence="2" type="ORF">EYD45_08525</name>
</gene>
<dbReference type="InterPro" id="IPR013830">
    <property type="entry name" value="SGNH_hydro"/>
</dbReference>